<dbReference type="RefSeq" id="WP_379740407.1">
    <property type="nucleotide sequence ID" value="NZ_JBHSGW010000021.1"/>
</dbReference>
<dbReference type="EMBL" id="JBHSGW010000021">
    <property type="protein sequence ID" value="MFC4739970.1"/>
    <property type="molecule type" value="Genomic_DNA"/>
</dbReference>
<proteinExistence type="predicted"/>
<protein>
    <recommendedName>
        <fullName evidence="3">VCBS repeat-containing protein</fullName>
    </recommendedName>
</protein>
<evidence type="ECO:0000313" key="1">
    <source>
        <dbReference type="EMBL" id="MFC4739970.1"/>
    </source>
</evidence>
<reference evidence="2" key="1">
    <citation type="journal article" date="2019" name="Int. J. Syst. Evol. Microbiol.">
        <title>The Global Catalogue of Microorganisms (GCM) 10K type strain sequencing project: providing services to taxonomists for standard genome sequencing and annotation.</title>
        <authorList>
            <consortium name="The Broad Institute Genomics Platform"/>
            <consortium name="The Broad Institute Genome Sequencing Center for Infectious Disease"/>
            <person name="Wu L."/>
            <person name="Ma J."/>
        </authorList>
    </citation>
    <scope>NUCLEOTIDE SEQUENCE [LARGE SCALE GENOMIC DNA]</scope>
    <source>
        <strain evidence="2">CCUG 50349</strain>
    </source>
</reference>
<keyword evidence="2" id="KW-1185">Reference proteome</keyword>
<dbReference type="Proteomes" id="UP001595885">
    <property type="component" value="Unassembled WGS sequence"/>
</dbReference>
<gene>
    <name evidence="1" type="ORF">ACFO3U_08180</name>
</gene>
<evidence type="ECO:0008006" key="3">
    <source>
        <dbReference type="Google" id="ProtNLM"/>
    </source>
</evidence>
<name>A0ABV9P5H4_9FLAO</name>
<comment type="caution">
    <text evidence="1">The sequence shown here is derived from an EMBL/GenBank/DDBJ whole genome shotgun (WGS) entry which is preliminary data.</text>
</comment>
<sequence length="227" mass="26521">MKFLFLVILFTNCKNETQNIKLNFVNISRNDNLDKFIDSTNFGLKGNYKLEITQKKIDSSINVNFILFKKIKQKWINIQDYNLNKCCEIPLITEFSDFNNDGFNDFTIHFATAGRGANDIRKLFLFSNNTESFLEIKNSDLYPNLRYNKKLDCIDAFSVYAGTTTTFLKIKNDSLVEFARVDFMDGKIKSYSIEKEKETKLKTKVRIGEIHEIVRFSNYNPIEESID</sequence>
<accession>A0ABV9P5H4</accession>
<evidence type="ECO:0000313" key="2">
    <source>
        <dbReference type="Proteomes" id="UP001595885"/>
    </source>
</evidence>
<organism evidence="1 2">
    <name type="scientific">Flavobacterium ponti</name>
    <dbReference type="NCBI Taxonomy" id="665133"/>
    <lineage>
        <taxon>Bacteria</taxon>
        <taxon>Pseudomonadati</taxon>
        <taxon>Bacteroidota</taxon>
        <taxon>Flavobacteriia</taxon>
        <taxon>Flavobacteriales</taxon>
        <taxon>Flavobacteriaceae</taxon>
        <taxon>Flavobacterium</taxon>
    </lineage>
</organism>